<keyword evidence="1" id="KW-0732">Signal</keyword>
<dbReference type="Proteomes" id="UP000278036">
    <property type="component" value="Unassembled WGS sequence"/>
</dbReference>
<gene>
    <name evidence="2" type="ORF">D6Z83_24830</name>
    <name evidence="3" type="ORF">EBE87_04390</name>
</gene>
<reference evidence="2 5" key="1">
    <citation type="submission" date="2018-09" db="EMBL/GenBank/DDBJ databases">
        <title>Roseomonas sp. nov., isolated from feces of Tibetan antelopes in the Qinghai-Tibet plateau, China.</title>
        <authorList>
            <person name="Tian Z."/>
        </authorList>
    </citation>
    <scope>NUCLEOTIDE SEQUENCE [LARGE SCALE GENOMIC DNA]</scope>
    <source>
        <strain evidence="3 4">Z23</strain>
        <strain evidence="2 5">Z24</strain>
    </source>
</reference>
<dbReference type="EMBL" id="RFLX01000002">
    <property type="protein sequence ID" value="RMI26514.1"/>
    <property type="molecule type" value="Genomic_DNA"/>
</dbReference>
<dbReference type="InParanoid" id="A0A3A9JA07"/>
<dbReference type="RefSeq" id="WP_120640833.1">
    <property type="nucleotide sequence ID" value="NZ_RAQU01000266.1"/>
</dbReference>
<feature type="signal peptide" evidence="1">
    <location>
        <begin position="1"/>
        <end position="20"/>
    </location>
</feature>
<sequence>MKRRALLLAFPLTATLAACGSVLPDRPYVEVKRFPLTVTRPQGTSGRGRRVLEVRLMRAAPGMEARGLRSLRPDGTENVDYYAEWIAPPAELAEEGLRRWLSGSGLFSGVVSQGSRARPDFVLECELTELVADLGRREARAGISGVLLRNRDGDVQVLRQMSVTGTAPLPAPEGKDATLPPEVLAAAMNQAFIAALSKLEQNIAPLVR</sequence>
<accession>A0A3A9JA07</accession>
<comment type="caution">
    <text evidence="2">The sequence shown here is derived from an EMBL/GenBank/DDBJ whole genome shotgun (WGS) entry which is preliminary data.</text>
</comment>
<dbReference type="OrthoDB" id="7375892at2"/>
<dbReference type="Proteomes" id="UP000274097">
    <property type="component" value="Unassembled WGS sequence"/>
</dbReference>
<dbReference type="Gene3D" id="3.40.50.10610">
    <property type="entry name" value="ABC-type transport auxiliary lipoprotein component"/>
    <property type="match status" value="1"/>
</dbReference>
<organism evidence="2 5">
    <name type="scientific">Teichococcus wenyumeiae</name>
    <dbReference type="NCBI Taxonomy" id="2478470"/>
    <lineage>
        <taxon>Bacteria</taxon>
        <taxon>Pseudomonadati</taxon>
        <taxon>Pseudomonadota</taxon>
        <taxon>Alphaproteobacteria</taxon>
        <taxon>Acetobacterales</taxon>
        <taxon>Roseomonadaceae</taxon>
        <taxon>Roseomonas</taxon>
    </lineage>
</organism>
<dbReference type="PROSITE" id="PS51257">
    <property type="entry name" value="PROKAR_LIPOPROTEIN"/>
    <property type="match status" value="1"/>
</dbReference>
<dbReference type="EMBL" id="RAQU01000266">
    <property type="protein sequence ID" value="RKK01465.1"/>
    <property type="molecule type" value="Genomic_DNA"/>
</dbReference>
<evidence type="ECO:0000313" key="4">
    <source>
        <dbReference type="Proteomes" id="UP000274097"/>
    </source>
</evidence>
<keyword evidence="4" id="KW-1185">Reference proteome</keyword>
<evidence type="ECO:0000313" key="3">
    <source>
        <dbReference type="EMBL" id="RMI26514.1"/>
    </source>
</evidence>
<name>A0A3A9JA07_9PROT</name>
<evidence type="ECO:0000313" key="2">
    <source>
        <dbReference type="EMBL" id="RKK01465.1"/>
    </source>
</evidence>
<evidence type="ECO:0008006" key="6">
    <source>
        <dbReference type="Google" id="ProtNLM"/>
    </source>
</evidence>
<feature type="chain" id="PRO_5017412838" description="ABC-type transport auxiliary lipoprotein component domain-containing protein" evidence="1">
    <location>
        <begin position="21"/>
        <end position="208"/>
    </location>
</feature>
<evidence type="ECO:0000313" key="5">
    <source>
        <dbReference type="Proteomes" id="UP000278036"/>
    </source>
</evidence>
<evidence type="ECO:0000256" key="1">
    <source>
        <dbReference type="SAM" id="SignalP"/>
    </source>
</evidence>
<protein>
    <recommendedName>
        <fullName evidence="6">ABC-type transport auxiliary lipoprotein component domain-containing protein</fullName>
    </recommendedName>
</protein>
<dbReference type="AlphaFoldDB" id="A0A3A9JA07"/>
<dbReference type="SUPFAM" id="SSF159594">
    <property type="entry name" value="XCC0632-like"/>
    <property type="match status" value="1"/>
</dbReference>
<proteinExistence type="predicted"/>